<keyword evidence="2" id="KW-1185">Reference proteome</keyword>
<gene>
    <name evidence="1" type="ORF">FB45DRAFT_406913</name>
</gene>
<evidence type="ECO:0000313" key="2">
    <source>
        <dbReference type="Proteomes" id="UP001221142"/>
    </source>
</evidence>
<evidence type="ECO:0000313" key="1">
    <source>
        <dbReference type="EMBL" id="KAJ7638616.1"/>
    </source>
</evidence>
<dbReference type="Proteomes" id="UP001221142">
    <property type="component" value="Unassembled WGS sequence"/>
</dbReference>
<name>A0AAD7C4C4_9AGAR</name>
<reference evidence="1" key="1">
    <citation type="submission" date="2023-03" db="EMBL/GenBank/DDBJ databases">
        <title>Massive genome expansion in bonnet fungi (Mycena s.s.) driven by repeated elements and novel gene families across ecological guilds.</title>
        <authorList>
            <consortium name="Lawrence Berkeley National Laboratory"/>
            <person name="Harder C.B."/>
            <person name="Miyauchi S."/>
            <person name="Viragh M."/>
            <person name="Kuo A."/>
            <person name="Thoen E."/>
            <person name="Andreopoulos B."/>
            <person name="Lu D."/>
            <person name="Skrede I."/>
            <person name="Drula E."/>
            <person name="Henrissat B."/>
            <person name="Morin E."/>
            <person name="Kohler A."/>
            <person name="Barry K."/>
            <person name="LaButti K."/>
            <person name="Morin E."/>
            <person name="Salamov A."/>
            <person name="Lipzen A."/>
            <person name="Mereny Z."/>
            <person name="Hegedus B."/>
            <person name="Baldrian P."/>
            <person name="Stursova M."/>
            <person name="Weitz H."/>
            <person name="Taylor A."/>
            <person name="Grigoriev I.V."/>
            <person name="Nagy L.G."/>
            <person name="Martin F."/>
            <person name="Kauserud H."/>
        </authorList>
    </citation>
    <scope>NUCLEOTIDE SEQUENCE</scope>
    <source>
        <strain evidence="1">9284</strain>
    </source>
</reference>
<dbReference type="AlphaFoldDB" id="A0AAD7C4C4"/>
<dbReference type="EMBL" id="JARKIF010000005">
    <property type="protein sequence ID" value="KAJ7638616.1"/>
    <property type="molecule type" value="Genomic_DNA"/>
</dbReference>
<comment type="caution">
    <text evidence="1">The sequence shown here is derived from an EMBL/GenBank/DDBJ whole genome shotgun (WGS) entry which is preliminary data.</text>
</comment>
<organism evidence="1 2">
    <name type="scientific">Roridomyces roridus</name>
    <dbReference type="NCBI Taxonomy" id="1738132"/>
    <lineage>
        <taxon>Eukaryota</taxon>
        <taxon>Fungi</taxon>
        <taxon>Dikarya</taxon>
        <taxon>Basidiomycota</taxon>
        <taxon>Agaricomycotina</taxon>
        <taxon>Agaricomycetes</taxon>
        <taxon>Agaricomycetidae</taxon>
        <taxon>Agaricales</taxon>
        <taxon>Marasmiineae</taxon>
        <taxon>Mycenaceae</taxon>
        <taxon>Roridomyces</taxon>
    </lineage>
</organism>
<protein>
    <submittedName>
        <fullName evidence="1">Uncharacterized protein</fullName>
    </submittedName>
</protein>
<accession>A0AAD7C4C4</accession>
<proteinExistence type="predicted"/>
<sequence>MQSYISMSARLFTSSILRSARPRILHASPPRRTFFGKPKSPPAAINEADLAKTNEMVKNMLMDKPDAVNALLKFTQALEDAGVPISAGQMPGPMQMLKLAGNKKFVAAATELQAELSKAGIDIRSKEFMDQMMTIVKQMPRGS</sequence>